<sequence>MVGGLLSTEPQVDHNSEIGLTNWNDPRASYFGSPSLQSQKFLHSNTVRCLRAHHQGQYTLLSVIDRSRDANETQYRKLYLQGMAEHWLYALDMFGANSSTSDFTFFMNATITSRTRFWERIKLVAAVLYEGQSFPGVDVNLNQYLTRAGPRIAT</sequence>
<dbReference type="EMBL" id="ABEU02000015">
    <property type="protein sequence ID" value="PNR39863.1"/>
    <property type="molecule type" value="Genomic_DNA"/>
</dbReference>
<proteinExistence type="predicted"/>
<keyword evidence="3" id="KW-1185">Reference proteome</keyword>
<organism evidence="1">
    <name type="scientific">Physcomitrium patens</name>
    <name type="common">Spreading-leaved earth moss</name>
    <name type="synonym">Physcomitrella patens</name>
    <dbReference type="NCBI Taxonomy" id="3218"/>
    <lineage>
        <taxon>Eukaryota</taxon>
        <taxon>Viridiplantae</taxon>
        <taxon>Streptophyta</taxon>
        <taxon>Embryophyta</taxon>
        <taxon>Bryophyta</taxon>
        <taxon>Bryophytina</taxon>
        <taxon>Bryopsida</taxon>
        <taxon>Funariidae</taxon>
        <taxon>Funariales</taxon>
        <taxon>Funariaceae</taxon>
        <taxon>Physcomitrium</taxon>
    </lineage>
</organism>
<dbReference type="EnsemblPlants" id="Pp3c15_23430V3.1">
    <property type="protein sequence ID" value="Pp3c15_23430V3.1"/>
    <property type="gene ID" value="Pp3c15_23430"/>
</dbReference>
<accession>A0A2K1JE99</accession>
<evidence type="ECO:0000313" key="3">
    <source>
        <dbReference type="Proteomes" id="UP000006727"/>
    </source>
</evidence>
<protein>
    <submittedName>
        <fullName evidence="1 2">Uncharacterized protein</fullName>
    </submittedName>
</protein>
<name>A0A2K1JE99_PHYPA</name>
<dbReference type="InParanoid" id="A0A2K1JE99"/>
<dbReference type="AlphaFoldDB" id="A0A2K1JE99"/>
<dbReference type="Proteomes" id="UP000006727">
    <property type="component" value="Chromosome 15"/>
</dbReference>
<gene>
    <name evidence="1" type="ORF">PHYPA_020143</name>
</gene>
<reference evidence="2" key="3">
    <citation type="submission" date="2020-12" db="UniProtKB">
        <authorList>
            <consortium name="EnsemblPlants"/>
        </authorList>
    </citation>
    <scope>IDENTIFICATION</scope>
</reference>
<evidence type="ECO:0000313" key="1">
    <source>
        <dbReference type="EMBL" id="PNR39863.1"/>
    </source>
</evidence>
<dbReference type="Gramene" id="Pp3c15_23430V3.1">
    <property type="protein sequence ID" value="Pp3c15_23430V3.1"/>
    <property type="gene ID" value="Pp3c15_23430"/>
</dbReference>
<evidence type="ECO:0000313" key="2">
    <source>
        <dbReference type="EnsemblPlants" id="Pp3c15_23430V3.1"/>
    </source>
</evidence>
<reference evidence="1 3" key="2">
    <citation type="journal article" date="2018" name="Plant J.">
        <title>The Physcomitrella patens chromosome-scale assembly reveals moss genome structure and evolution.</title>
        <authorList>
            <person name="Lang D."/>
            <person name="Ullrich K.K."/>
            <person name="Murat F."/>
            <person name="Fuchs J."/>
            <person name="Jenkins J."/>
            <person name="Haas F.B."/>
            <person name="Piednoel M."/>
            <person name="Gundlach H."/>
            <person name="Van Bel M."/>
            <person name="Meyberg R."/>
            <person name="Vives C."/>
            <person name="Morata J."/>
            <person name="Symeonidi A."/>
            <person name="Hiss M."/>
            <person name="Muchero W."/>
            <person name="Kamisugi Y."/>
            <person name="Saleh O."/>
            <person name="Blanc G."/>
            <person name="Decker E.L."/>
            <person name="van Gessel N."/>
            <person name="Grimwood J."/>
            <person name="Hayes R.D."/>
            <person name="Graham S.W."/>
            <person name="Gunter L.E."/>
            <person name="McDaniel S.F."/>
            <person name="Hoernstein S.N.W."/>
            <person name="Larsson A."/>
            <person name="Li F.W."/>
            <person name="Perroud P.F."/>
            <person name="Phillips J."/>
            <person name="Ranjan P."/>
            <person name="Rokshar D.S."/>
            <person name="Rothfels C.J."/>
            <person name="Schneider L."/>
            <person name="Shu S."/>
            <person name="Stevenson D.W."/>
            <person name="Thummler F."/>
            <person name="Tillich M."/>
            <person name="Villarreal Aguilar J.C."/>
            <person name="Widiez T."/>
            <person name="Wong G.K."/>
            <person name="Wymore A."/>
            <person name="Zhang Y."/>
            <person name="Zimmer A.D."/>
            <person name="Quatrano R.S."/>
            <person name="Mayer K.F.X."/>
            <person name="Goodstein D."/>
            <person name="Casacuberta J.M."/>
            <person name="Vandepoele K."/>
            <person name="Reski R."/>
            <person name="Cuming A.C."/>
            <person name="Tuskan G.A."/>
            <person name="Maumus F."/>
            <person name="Salse J."/>
            <person name="Schmutz J."/>
            <person name="Rensing S.A."/>
        </authorList>
    </citation>
    <scope>NUCLEOTIDE SEQUENCE [LARGE SCALE GENOMIC DNA]</scope>
    <source>
        <strain evidence="2 3">cv. Gransden 2004</strain>
    </source>
</reference>
<reference evidence="1 3" key="1">
    <citation type="journal article" date="2008" name="Science">
        <title>The Physcomitrella genome reveals evolutionary insights into the conquest of land by plants.</title>
        <authorList>
            <person name="Rensing S."/>
            <person name="Lang D."/>
            <person name="Zimmer A."/>
            <person name="Terry A."/>
            <person name="Salamov A."/>
            <person name="Shapiro H."/>
            <person name="Nishiyama T."/>
            <person name="Perroud P.-F."/>
            <person name="Lindquist E."/>
            <person name="Kamisugi Y."/>
            <person name="Tanahashi T."/>
            <person name="Sakakibara K."/>
            <person name="Fujita T."/>
            <person name="Oishi K."/>
            <person name="Shin-I T."/>
            <person name="Kuroki Y."/>
            <person name="Toyoda A."/>
            <person name="Suzuki Y."/>
            <person name="Hashimoto A."/>
            <person name="Yamaguchi K."/>
            <person name="Sugano A."/>
            <person name="Kohara Y."/>
            <person name="Fujiyama A."/>
            <person name="Anterola A."/>
            <person name="Aoki S."/>
            <person name="Ashton N."/>
            <person name="Barbazuk W.B."/>
            <person name="Barker E."/>
            <person name="Bennetzen J."/>
            <person name="Bezanilla M."/>
            <person name="Blankenship R."/>
            <person name="Cho S.H."/>
            <person name="Dutcher S."/>
            <person name="Estelle M."/>
            <person name="Fawcett J.A."/>
            <person name="Gundlach H."/>
            <person name="Hanada K."/>
            <person name="Heyl A."/>
            <person name="Hicks K.A."/>
            <person name="Hugh J."/>
            <person name="Lohr M."/>
            <person name="Mayer K."/>
            <person name="Melkozernov A."/>
            <person name="Murata T."/>
            <person name="Nelson D."/>
            <person name="Pils B."/>
            <person name="Prigge M."/>
            <person name="Reiss B."/>
            <person name="Renner T."/>
            <person name="Rombauts S."/>
            <person name="Rushton P."/>
            <person name="Sanderfoot A."/>
            <person name="Schween G."/>
            <person name="Shiu S.-H."/>
            <person name="Stueber K."/>
            <person name="Theodoulou F.L."/>
            <person name="Tu H."/>
            <person name="Van de Peer Y."/>
            <person name="Verrier P.J."/>
            <person name="Waters E."/>
            <person name="Wood A."/>
            <person name="Yang L."/>
            <person name="Cove D."/>
            <person name="Cuming A."/>
            <person name="Hasebe M."/>
            <person name="Lucas S."/>
            <person name="Mishler D.B."/>
            <person name="Reski R."/>
            <person name="Grigoriev I."/>
            <person name="Quatrano R.S."/>
            <person name="Boore J.L."/>
        </authorList>
    </citation>
    <scope>NUCLEOTIDE SEQUENCE [LARGE SCALE GENOMIC DNA]</scope>
    <source>
        <strain evidence="2 3">cv. Gransden 2004</strain>
    </source>
</reference>